<feature type="region of interest" description="Disordered" evidence="1">
    <location>
        <begin position="597"/>
        <end position="620"/>
    </location>
</feature>
<keyword evidence="2" id="KW-0732">Signal</keyword>
<dbReference type="Proteomes" id="UP000824596">
    <property type="component" value="Unassembled WGS sequence"/>
</dbReference>
<evidence type="ECO:0000313" key="4">
    <source>
        <dbReference type="EMBL" id="KAH0961050.1"/>
    </source>
</evidence>
<organism evidence="4 5">
    <name type="scientific">Hirsutella rhossiliensis</name>
    <dbReference type="NCBI Taxonomy" id="111463"/>
    <lineage>
        <taxon>Eukaryota</taxon>
        <taxon>Fungi</taxon>
        <taxon>Dikarya</taxon>
        <taxon>Ascomycota</taxon>
        <taxon>Pezizomycotina</taxon>
        <taxon>Sordariomycetes</taxon>
        <taxon>Hypocreomycetidae</taxon>
        <taxon>Hypocreales</taxon>
        <taxon>Ophiocordycipitaceae</taxon>
        <taxon>Hirsutella</taxon>
    </lineage>
</organism>
<dbReference type="SUPFAM" id="SSF55909">
    <property type="entry name" value="Pentein"/>
    <property type="match status" value="1"/>
</dbReference>
<evidence type="ECO:0000256" key="2">
    <source>
        <dbReference type="SAM" id="SignalP"/>
    </source>
</evidence>
<dbReference type="GeneID" id="68357332"/>
<dbReference type="Pfam" id="PF03068">
    <property type="entry name" value="PAD"/>
    <property type="match status" value="1"/>
</dbReference>
<gene>
    <name evidence="4" type="ORF">HRG_08203</name>
</gene>
<feature type="compositionally biased region" description="Polar residues" evidence="1">
    <location>
        <begin position="607"/>
        <end position="617"/>
    </location>
</feature>
<dbReference type="InterPro" id="IPR004303">
    <property type="entry name" value="PAD"/>
</dbReference>
<reference evidence="4" key="1">
    <citation type="submission" date="2021-09" db="EMBL/GenBank/DDBJ databases">
        <title>A high-quality genome of the endoparasitic fungus Hirsutella rhossiliensis with a comparison of Hirsutella genomes reveals transposable elements contributing to genome size variation.</title>
        <authorList>
            <person name="Lin R."/>
            <person name="Jiao Y."/>
            <person name="Sun X."/>
            <person name="Ling J."/>
            <person name="Xie B."/>
            <person name="Cheng X."/>
        </authorList>
    </citation>
    <scope>NUCLEOTIDE SEQUENCE</scope>
    <source>
        <strain evidence="4">HR02</strain>
    </source>
</reference>
<dbReference type="EMBL" id="JAIZPD010000009">
    <property type="protein sequence ID" value="KAH0961050.1"/>
    <property type="molecule type" value="Genomic_DNA"/>
</dbReference>
<dbReference type="SUPFAM" id="SSF110083">
    <property type="entry name" value="Peptidylarginine deiminase Pad4, middle domain"/>
    <property type="match status" value="1"/>
</dbReference>
<comment type="caution">
    <text evidence="4">The sequence shown here is derived from an EMBL/GenBank/DDBJ whole genome shotgun (WGS) entry which is preliminary data.</text>
</comment>
<dbReference type="InterPro" id="IPR036556">
    <property type="entry name" value="PAD_central_sf"/>
</dbReference>
<evidence type="ECO:0000256" key="1">
    <source>
        <dbReference type="SAM" id="MobiDB-lite"/>
    </source>
</evidence>
<proteinExistence type="predicted"/>
<dbReference type="AlphaFoldDB" id="A0A9P8MTP6"/>
<dbReference type="InterPro" id="IPR013530">
    <property type="entry name" value="PAD_C"/>
</dbReference>
<dbReference type="PANTHER" id="PTHR10837">
    <property type="entry name" value="PEPTIDYLARGININE DEIMINASE"/>
    <property type="match status" value="1"/>
</dbReference>
<sequence length="740" mass="81930">MKRLFRLVSGIFAVTTASASSRVIRDSCQTSQCYLGIDQLLNGRTHAFCQDIILNDQHYYQLLTQEESGKLGQYCDYLQDAVKSACQCVIPNPTNTITPQSTGSTPAGETSGTIKDLSVTILADTNRDGKVDVTGETDFAGKEIWTPESGALFMANIGDTDGRCSHLFKPENCNDASDNVLRNSTYLAPLLTVPNPKLSNSATGFITVLNETAAPKVRIFYRRSNKWVYVASDYIFTAEELKIGLELGIDARDIRRPRGWDGRATVEFRVKDGNQEAKDSVALRVAPILTHNHGQLAEQLLTTLLPEHFHWKRPDMVQFVEELKNVSNRAGMKKPLHAFDTDDIWTQDFFEPGYTSIPGPGGPIGLRVMIRSSQESRAAGLKIFGDLRSSTAGAVQDFSGVGHPRDDFESTGNLETIPPYTYNGKSYPAGRAVMGSPEGKKLHMMAFLEAQEVQEPLRIDTSWLGVGHIDEFMQFLPVESERGWVMAVDDPLTALKMLKKAQQDGQGGVKAVSRPRFPTDPTKACYPADTIDQVINKTDFTSVQENSAKEIQRNIDIIKRETGITDREIVRIPALYYYAGKSRPHWNCELAEGRNGNERRDLDAESASGQSSRNSSLAPPEQLEAQVANIFGEMTEIPVLRAGTPPKPVERRKVAKEDRVTSFYPSTINSIVLNNKEVLAPNPWGPVIGGKDILGAAVSAAYAGVNYTVSYMDDWFTHHVIFGDIHCGSNVIRDMSHKWW</sequence>
<evidence type="ECO:0000313" key="5">
    <source>
        <dbReference type="Proteomes" id="UP000824596"/>
    </source>
</evidence>
<keyword evidence="5" id="KW-1185">Reference proteome</keyword>
<dbReference type="GO" id="GO:0004668">
    <property type="term" value="F:protein-arginine deiminase activity"/>
    <property type="evidence" value="ECO:0007669"/>
    <property type="project" value="InterPro"/>
</dbReference>
<name>A0A9P8MTP6_9HYPO</name>
<dbReference type="Gene3D" id="3.75.10.10">
    <property type="entry name" value="L-arginine/glycine Amidinotransferase, Chain A"/>
    <property type="match status" value="1"/>
</dbReference>
<evidence type="ECO:0000259" key="3">
    <source>
        <dbReference type="Pfam" id="PF03068"/>
    </source>
</evidence>
<feature type="domain" description="Protein-arginine deiminase C-terminal" evidence="3">
    <location>
        <begin position="277"/>
        <end position="740"/>
    </location>
</feature>
<feature type="signal peptide" evidence="2">
    <location>
        <begin position="1"/>
        <end position="19"/>
    </location>
</feature>
<dbReference type="GO" id="GO:0005737">
    <property type="term" value="C:cytoplasm"/>
    <property type="evidence" value="ECO:0007669"/>
    <property type="project" value="InterPro"/>
</dbReference>
<feature type="chain" id="PRO_5040204466" evidence="2">
    <location>
        <begin position="20"/>
        <end position="740"/>
    </location>
</feature>
<dbReference type="GO" id="GO:0005509">
    <property type="term" value="F:calcium ion binding"/>
    <property type="evidence" value="ECO:0007669"/>
    <property type="project" value="InterPro"/>
</dbReference>
<dbReference type="PANTHER" id="PTHR10837:SF8">
    <property type="entry name" value="PROTEIN-ARGININE DEIMINASE"/>
    <property type="match status" value="1"/>
</dbReference>
<dbReference type="RefSeq" id="XP_044718563.1">
    <property type="nucleotide sequence ID" value="XM_044866674.1"/>
</dbReference>
<dbReference type="OrthoDB" id="5102063at2759"/>
<protein>
    <submittedName>
        <fullName evidence="4">Protein-arginine deiminase (PAD) domain-containing protein</fullName>
    </submittedName>
</protein>
<accession>A0A9P8MTP6</accession>